<dbReference type="HOGENOM" id="CLU_2069175_0_0_11"/>
<evidence type="ECO:0000313" key="2">
    <source>
        <dbReference type="EMBL" id="ACU94984.1"/>
    </source>
</evidence>
<organism evidence="2 3">
    <name type="scientific">Cryptobacterium curtum (strain ATCC 700683 / DSM 15641 / CCUG 43107 / 12-3)</name>
    <dbReference type="NCBI Taxonomy" id="469378"/>
    <lineage>
        <taxon>Bacteria</taxon>
        <taxon>Bacillati</taxon>
        <taxon>Actinomycetota</taxon>
        <taxon>Coriobacteriia</taxon>
        <taxon>Eggerthellales</taxon>
        <taxon>Eggerthellaceae</taxon>
        <taxon>Cryptobacterium</taxon>
    </lineage>
</organism>
<dbReference type="STRING" id="469378.Ccur_13060"/>
<dbReference type="KEGG" id="ccu:Ccur_13060"/>
<dbReference type="AlphaFoldDB" id="C7ML37"/>
<dbReference type="RefSeq" id="WP_015778847.1">
    <property type="nucleotide sequence ID" value="NC_013170.1"/>
</dbReference>
<accession>C7ML37</accession>
<dbReference type="EMBL" id="CP001682">
    <property type="protein sequence ID" value="ACU94984.1"/>
    <property type="molecule type" value="Genomic_DNA"/>
</dbReference>
<reference evidence="2 3" key="1">
    <citation type="journal article" date="2009" name="Stand. Genomic Sci.">
        <title>Complete genome sequence of Cryptobacterium curtum type strain (12-3).</title>
        <authorList>
            <person name="Mavrommatis K."/>
            <person name="Pukall R."/>
            <person name="Rohde C."/>
            <person name="Chen F."/>
            <person name="Sims D."/>
            <person name="Brettin T."/>
            <person name="Kuske C."/>
            <person name="Detter J.C."/>
            <person name="Han C."/>
            <person name="Lapidus A."/>
            <person name="Copeland A."/>
            <person name="Glavina Del Rio T."/>
            <person name="Nolan M."/>
            <person name="Lucas S."/>
            <person name="Tice H."/>
            <person name="Cheng J.F."/>
            <person name="Bruce D."/>
            <person name="Goodwin L."/>
            <person name="Pitluck S."/>
            <person name="Ovchinnikova G."/>
            <person name="Pati A."/>
            <person name="Ivanova N."/>
            <person name="Chen A."/>
            <person name="Palaniappan K."/>
            <person name="Chain P."/>
            <person name="D'haeseleer P."/>
            <person name="Goker M."/>
            <person name="Bristow J."/>
            <person name="Eisen J.A."/>
            <person name="Markowitz V."/>
            <person name="Hugenholtz P."/>
            <person name="Rohde M."/>
            <person name="Klenk H.P."/>
            <person name="Kyrpides N.C."/>
        </authorList>
    </citation>
    <scope>NUCLEOTIDE SEQUENCE [LARGE SCALE GENOMIC DNA]</scope>
    <source>
        <strain evidence="3">ATCC 700683 / DSM 15641 / 12-3</strain>
    </source>
</reference>
<name>C7ML37_CRYCD</name>
<feature type="region of interest" description="Disordered" evidence="1">
    <location>
        <begin position="99"/>
        <end position="118"/>
    </location>
</feature>
<protein>
    <submittedName>
        <fullName evidence="2">Uncharacterized protein</fullName>
    </submittedName>
</protein>
<evidence type="ECO:0000256" key="1">
    <source>
        <dbReference type="SAM" id="MobiDB-lite"/>
    </source>
</evidence>
<proteinExistence type="predicted"/>
<evidence type="ECO:0000313" key="3">
    <source>
        <dbReference type="Proteomes" id="UP000000954"/>
    </source>
</evidence>
<sequence>MKVCPTCQSRCFDDMAVCYGCLHRFTEKSVEDGLREQPSIDTEDFIDVDEGAVESLDHQELCSATRPLPRARVSQKARGEGIQLTITIEMPGLGTSLQTQTVQTNERSGAPLSSVVVG</sequence>
<dbReference type="Proteomes" id="UP000000954">
    <property type="component" value="Chromosome"/>
</dbReference>
<gene>
    <name evidence="2" type="ordered locus">Ccur_13060</name>
</gene>
<keyword evidence="3" id="KW-1185">Reference proteome</keyword>